<dbReference type="InterPro" id="IPR006311">
    <property type="entry name" value="TAT_signal"/>
</dbReference>
<keyword evidence="1" id="KW-0378">Hydrolase</keyword>
<evidence type="ECO:0000256" key="1">
    <source>
        <dbReference type="ARBA" id="ARBA00022801"/>
    </source>
</evidence>
<feature type="region of interest" description="Disordered" evidence="2">
    <location>
        <begin position="29"/>
        <end position="59"/>
    </location>
</feature>
<comment type="caution">
    <text evidence="3">The sequence shown here is derived from an EMBL/GenBank/DDBJ whole genome shotgun (WGS) entry which is preliminary data.</text>
</comment>
<accession>A0A542EE67</accession>
<reference evidence="3 4" key="1">
    <citation type="submission" date="2019-06" db="EMBL/GenBank/DDBJ databases">
        <title>Sequencing the genomes of 1000 actinobacteria strains.</title>
        <authorList>
            <person name="Klenk H.-P."/>
        </authorList>
    </citation>
    <scope>NUCLEOTIDE SEQUENCE [LARGE SCALE GENOMIC DNA]</scope>
    <source>
        <strain evidence="3 4">DSM 19828</strain>
    </source>
</reference>
<dbReference type="PROSITE" id="PS51318">
    <property type="entry name" value="TAT"/>
    <property type="match status" value="1"/>
</dbReference>
<dbReference type="AlphaFoldDB" id="A0A542EE67"/>
<organism evidence="3 4">
    <name type="scientific">Yimella lutea</name>
    <dbReference type="NCBI Taxonomy" id="587872"/>
    <lineage>
        <taxon>Bacteria</taxon>
        <taxon>Bacillati</taxon>
        <taxon>Actinomycetota</taxon>
        <taxon>Actinomycetes</taxon>
        <taxon>Micrococcales</taxon>
        <taxon>Dermacoccaceae</taxon>
        <taxon>Yimella</taxon>
    </lineage>
</organism>
<dbReference type="Gene3D" id="2.40.260.10">
    <property type="entry name" value="Sortase"/>
    <property type="match status" value="1"/>
</dbReference>
<dbReference type="RefSeq" id="WP_141927666.1">
    <property type="nucleotide sequence ID" value="NZ_BAABCI010000033.1"/>
</dbReference>
<sequence>MPSATRRDLLALACGLSAAGALWRWGTPESGGGAASPPPVSTPDASSSGASGAGPDGTGVPARLVIPAIQLDEPVAALGLNSEGQMVPPANTVQWYTGSVAPGRPGICVIAGHVTYSGPDVFHRLPSLRVGDLVAVTARTGEVTQFAVTRTRQVDKQELTSDPSVWGDTDERVLALITCDPDSPVREGHLAGNFVAWASPVSHR</sequence>
<protein>
    <submittedName>
        <fullName evidence="3">LPXTG-site transpeptidase (Sortase) family protein</fullName>
    </submittedName>
</protein>
<dbReference type="InterPro" id="IPR005754">
    <property type="entry name" value="Sortase"/>
</dbReference>
<evidence type="ECO:0000313" key="3">
    <source>
        <dbReference type="EMBL" id="TQJ13604.1"/>
    </source>
</evidence>
<dbReference type="OrthoDB" id="5146456at2"/>
<dbReference type="InterPro" id="IPR023365">
    <property type="entry name" value="Sortase_dom-sf"/>
</dbReference>
<name>A0A542EE67_9MICO</name>
<dbReference type="Proteomes" id="UP000320806">
    <property type="component" value="Unassembled WGS sequence"/>
</dbReference>
<dbReference type="InterPro" id="IPR042001">
    <property type="entry name" value="Sortase_F"/>
</dbReference>
<dbReference type="CDD" id="cd05829">
    <property type="entry name" value="Sortase_F"/>
    <property type="match status" value="1"/>
</dbReference>
<dbReference type="EMBL" id="VFMO01000001">
    <property type="protein sequence ID" value="TQJ13604.1"/>
    <property type="molecule type" value="Genomic_DNA"/>
</dbReference>
<dbReference type="Pfam" id="PF04203">
    <property type="entry name" value="Sortase"/>
    <property type="match status" value="1"/>
</dbReference>
<proteinExistence type="predicted"/>
<evidence type="ECO:0000313" key="4">
    <source>
        <dbReference type="Proteomes" id="UP000320806"/>
    </source>
</evidence>
<dbReference type="GO" id="GO:0016787">
    <property type="term" value="F:hydrolase activity"/>
    <property type="evidence" value="ECO:0007669"/>
    <property type="project" value="UniProtKB-KW"/>
</dbReference>
<keyword evidence="4" id="KW-1185">Reference proteome</keyword>
<gene>
    <name evidence="3" type="ORF">FB459_1030</name>
</gene>
<dbReference type="SUPFAM" id="SSF63817">
    <property type="entry name" value="Sortase"/>
    <property type="match status" value="1"/>
</dbReference>
<evidence type="ECO:0000256" key="2">
    <source>
        <dbReference type="SAM" id="MobiDB-lite"/>
    </source>
</evidence>